<dbReference type="InterPro" id="IPR056179">
    <property type="entry name" value="DHQS_C"/>
</dbReference>
<comment type="caution">
    <text evidence="8">The sequence shown here is derived from an EMBL/GenBank/DDBJ whole genome shotgun (WGS) entry which is preliminary data.</text>
</comment>
<dbReference type="Pfam" id="PF24621">
    <property type="entry name" value="DHQS_C"/>
    <property type="match status" value="1"/>
</dbReference>
<evidence type="ECO:0000259" key="7">
    <source>
        <dbReference type="Pfam" id="PF24621"/>
    </source>
</evidence>
<dbReference type="Gene3D" id="1.20.1090.10">
    <property type="entry name" value="Dehydroquinate synthase-like - alpha domain"/>
    <property type="match status" value="1"/>
</dbReference>
<evidence type="ECO:0000256" key="4">
    <source>
        <dbReference type="ARBA" id="ARBA00023141"/>
    </source>
</evidence>
<dbReference type="PANTHER" id="PTHR43622:SF7">
    <property type="entry name" value="3-DEHYDROQUINATE SYNTHASE, CHLOROPLASTIC"/>
    <property type="match status" value="1"/>
</dbReference>
<sequence length="400" mass="43757">MTPVADTNNPSPHTAETYQQSLTVTFEFPVIFTRDVFAADNPLLADVLDRLGERRRHRAMIAIDAGVDQAHPDLQHRIKEYFHAHPDGMELATITVLPGGEVAKNGWTVVREVMWSIGSAHLDRQSFVIAIGGGAMLDMVGFAASIVHRGLRLVRVPTTTLAQNDGGVGVKNGMDEHGQKNFVGTFAPPFAVLNDFDFLATLSQRDWIGGVAEAFKVAIIKDAAFFDYLCDHARALDQRDSAAMEQTIRRCALLHLEHICSGGDPFEFGSARPLDFGHWLGHRLETMSDYTIGHGQAAAIGIAVDSHYARQVGLIDDGDLQRILDGLTACGLPIWDDLLDRRAVDGTLEVLEGLEQFREHLGGRLTITLPDGIGRKTEVHQMDPGLIEKAIDFLRGPAAS</sequence>
<dbReference type="GO" id="GO:0003856">
    <property type="term" value="F:3-dehydroquinate synthase activity"/>
    <property type="evidence" value="ECO:0007669"/>
    <property type="project" value="TreeGrafter"/>
</dbReference>
<feature type="domain" description="3-dehydroquinate synthase C-terminal" evidence="7">
    <location>
        <begin position="210"/>
        <end position="337"/>
    </location>
</feature>
<dbReference type="CDD" id="cd08198">
    <property type="entry name" value="DHQS-like"/>
    <property type="match status" value="1"/>
</dbReference>
<dbReference type="GO" id="GO:0008652">
    <property type="term" value="P:amino acid biosynthetic process"/>
    <property type="evidence" value="ECO:0007669"/>
    <property type="project" value="UniProtKB-KW"/>
</dbReference>
<dbReference type="Gene3D" id="3.40.50.1970">
    <property type="match status" value="1"/>
</dbReference>
<keyword evidence="4" id="KW-0057">Aromatic amino acid biosynthesis</keyword>
<dbReference type="AlphaFoldDB" id="A0A0F9XS80"/>
<keyword evidence="5" id="KW-0456">Lyase</keyword>
<name>A0A0F9XS80_9ZZZZ</name>
<reference evidence="8" key="1">
    <citation type="journal article" date="2015" name="Nature">
        <title>Complex archaea that bridge the gap between prokaryotes and eukaryotes.</title>
        <authorList>
            <person name="Spang A."/>
            <person name="Saw J.H."/>
            <person name="Jorgensen S.L."/>
            <person name="Zaremba-Niedzwiedzka K."/>
            <person name="Martijn J."/>
            <person name="Lind A.E."/>
            <person name="van Eijk R."/>
            <person name="Schleper C."/>
            <person name="Guy L."/>
            <person name="Ettema T.J."/>
        </authorList>
    </citation>
    <scope>NUCLEOTIDE SEQUENCE</scope>
</reference>
<evidence type="ECO:0000256" key="2">
    <source>
        <dbReference type="ARBA" id="ARBA00022605"/>
    </source>
</evidence>
<evidence type="ECO:0000313" key="8">
    <source>
        <dbReference type="EMBL" id="KKN95108.1"/>
    </source>
</evidence>
<evidence type="ECO:0000256" key="3">
    <source>
        <dbReference type="ARBA" id="ARBA00023027"/>
    </source>
</evidence>
<dbReference type="InterPro" id="IPR050071">
    <property type="entry name" value="Dehydroquinate_synthase"/>
</dbReference>
<evidence type="ECO:0000259" key="6">
    <source>
        <dbReference type="Pfam" id="PF01761"/>
    </source>
</evidence>
<evidence type="ECO:0000256" key="5">
    <source>
        <dbReference type="ARBA" id="ARBA00023239"/>
    </source>
</evidence>
<dbReference type="InterPro" id="IPR030960">
    <property type="entry name" value="DHQS/DOIS_N"/>
</dbReference>
<dbReference type="GO" id="GO:0009073">
    <property type="term" value="P:aromatic amino acid family biosynthetic process"/>
    <property type="evidence" value="ECO:0007669"/>
    <property type="project" value="UniProtKB-KW"/>
</dbReference>
<proteinExistence type="predicted"/>
<dbReference type="PANTHER" id="PTHR43622">
    <property type="entry name" value="3-DEHYDROQUINATE SYNTHASE"/>
    <property type="match status" value="1"/>
</dbReference>
<protein>
    <submittedName>
        <fullName evidence="8">Uncharacterized protein</fullName>
    </submittedName>
</protein>
<dbReference type="Pfam" id="PF01761">
    <property type="entry name" value="DHQ_synthase"/>
    <property type="match status" value="1"/>
</dbReference>
<comment type="cofactor">
    <cofactor evidence="1">
        <name>NAD(+)</name>
        <dbReference type="ChEBI" id="CHEBI:57540"/>
    </cofactor>
</comment>
<dbReference type="NCBIfam" id="NF004852">
    <property type="entry name" value="PRK06203.1"/>
    <property type="match status" value="1"/>
</dbReference>
<gene>
    <name evidence="8" type="ORF">LCGC14_0181770</name>
</gene>
<keyword evidence="2" id="KW-0028">Amino-acid biosynthesis</keyword>
<organism evidence="8">
    <name type="scientific">marine sediment metagenome</name>
    <dbReference type="NCBI Taxonomy" id="412755"/>
    <lineage>
        <taxon>unclassified sequences</taxon>
        <taxon>metagenomes</taxon>
        <taxon>ecological metagenomes</taxon>
    </lineage>
</organism>
<keyword evidence="3" id="KW-0520">NAD</keyword>
<evidence type="ECO:0000256" key="1">
    <source>
        <dbReference type="ARBA" id="ARBA00001911"/>
    </source>
</evidence>
<dbReference type="SUPFAM" id="SSF56796">
    <property type="entry name" value="Dehydroquinate synthase-like"/>
    <property type="match status" value="1"/>
</dbReference>
<accession>A0A0F9XS80</accession>
<dbReference type="EMBL" id="LAZR01000073">
    <property type="protein sequence ID" value="KKN95108.1"/>
    <property type="molecule type" value="Genomic_DNA"/>
</dbReference>
<feature type="domain" description="3-dehydroquinate synthase N-terminal" evidence="6">
    <location>
        <begin position="96"/>
        <end position="207"/>
    </location>
</feature>